<evidence type="ECO:0000259" key="1">
    <source>
        <dbReference type="Pfam" id="PF00026"/>
    </source>
</evidence>
<dbReference type="AlphaFoldDB" id="A0A9P0HHD4"/>
<dbReference type="Pfam" id="PF00026">
    <property type="entry name" value="Asp"/>
    <property type="match status" value="1"/>
</dbReference>
<dbReference type="InterPro" id="IPR021109">
    <property type="entry name" value="Peptidase_aspartic_dom_sf"/>
</dbReference>
<reference evidence="2" key="1">
    <citation type="submission" date="2022-01" db="EMBL/GenBank/DDBJ databases">
        <authorList>
            <person name="King R."/>
        </authorList>
    </citation>
    <scope>NUCLEOTIDE SEQUENCE</scope>
</reference>
<dbReference type="Proteomes" id="UP001152798">
    <property type="component" value="Chromosome 5"/>
</dbReference>
<dbReference type="Gene3D" id="2.40.70.10">
    <property type="entry name" value="Acid Proteases"/>
    <property type="match status" value="1"/>
</dbReference>
<evidence type="ECO:0000313" key="3">
    <source>
        <dbReference type="Proteomes" id="UP001152798"/>
    </source>
</evidence>
<accession>A0A9P0HHD4</accession>
<keyword evidence="3" id="KW-1185">Reference proteome</keyword>
<name>A0A9P0HHD4_NEZVI</name>
<organism evidence="2 3">
    <name type="scientific">Nezara viridula</name>
    <name type="common">Southern green stink bug</name>
    <name type="synonym">Cimex viridulus</name>
    <dbReference type="NCBI Taxonomy" id="85310"/>
    <lineage>
        <taxon>Eukaryota</taxon>
        <taxon>Metazoa</taxon>
        <taxon>Ecdysozoa</taxon>
        <taxon>Arthropoda</taxon>
        <taxon>Hexapoda</taxon>
        <taxon>Insecta</taxon>
        <taxon>Pterygota</taxon>
        <taxon>Neoptera</taxon>
        <taxon>Paraneoptera</taxon>
        <taxon>Hemiptera</taxon>
        <taxon>Heteroptera</taxon>
        <taxon>Panheteroptera</taxon>
        <taxon>Pentatomomorpha</taxon>
        <taxon>Pentatomoidea</taxon>
        <taxon>Pentatomidae</taxon>
        <taxon>Pentatominae</taxon>
        <taxon>Nezara</taxon>
    </lineage>
</organism>
<gene>
    <name evidence="2" type="ORF">NEZAVI_LOCUS11362</name>
</gene>
<feature type="domain" description="Peptidase A1" evidence="1">
    <location>
        <begin position="37"/>
        <end position="79"/>
    </location>
</feature>
<dbReference type="InterPro" id="IPR033121">
    <property type="entry name" value="PEPTIDASE_A1"/>
</dbReference>
<dbReference type="OrthoDB" id="5843087at2759"/>
<dbReference type="EMBL" id="OV725081">
    <property type="protein sequence ID" value="CAH1402568.1"/>
    <property type="molecule type" value="Genomic_DNA"/>
</dbReference>
<protein>
    <recommendedName>
        <fullName evidence="1">Peptidase A1 domain-containing protein</fullName>
    </recommendedName>
</protein>
<sequence>MERMKYGEIKSGARAVLMSTLFNGGSKHFGREALAIKTKKIVSCDLIPKLPAIDFIIGGNKFTLEGKDYVLRVINDKRCNNFIC</sequence>
<proteinExistence type="predicted"/>
<dbReference type="SUPFAM" id="SSF50630">
    <property type="entry name" value="Acid proteases"/>
    <property type="match status" value="1"/>
</dbReference>
<evidence type="ECO:0000313" key="2">
    <source>
        <dbReference type="EMBL" id="CAH1402568.1"/>
    </source>
</evidence>